<dbReference type="InterPro" id="IPR013538">
    <property type="entry name" value="ASHA1/2-like_C"/>
</dbReference>
<feature type="domain" description="Activator of Hsp90 ATPase homologue 1/2-like C-terminal" evidence="2">
    <location>
        <begin position="13"/>
        <end position="128"/>
    </location>
</feature>
<comment type="similarity">
    <text evidence="1">Belongs to the AHA1 family.</text>
</comment>
<dbReference type="Pfam" id="PF08327">
    <property type="entry name" value="AHSA1"/>
    <property type="match status" value="1"/>
</dbReference>
<gene>
    <name evidence="3" type="ORF">H8E29_03915</name>
</gene>
<dbReference type="SUPFAM" id="SSF55961">
    <property type="entry name" value="Bet v1-like"/>
    <property type="match status" value="1"/>
</dbReference>
<evidence type="ECO:0000313" key="3">
    <source>
        <dbReference type="EMBL" id="MBC8334389.1"/>
    </source>
</evidence>
<dbReference type="Gene3D" id="3.30.530.20">
    <property type="match status" value="1"/>
</dbReference>
<accession>A0A8J6NK00</accession>
<dbReference type="EMBL" id="JACNJN010000063">
    <property type="protein sequence ID" value="MBC8334389.1"/>
    <property type="molecule type" value="Genomic_DNA"/>
</dbReference>
<dbReference type="AlphaFoldDB" id="A0A8J6NK00"/>
<proteinExistence type="inferred from homology"/>
<dbReference type="InterPro" id="IPR023393">
    <property type="entry name" value="START-like_dom_sf"/>
</dbReference>
<evidence type="ECO:0000256" key="1">
    <source>
        <dbReference type="ARBA" id="ARBA00006817"/>
    </source>
</evidence>
<protein>
    <submittedName>
        <fullName evidence="3">SRPBCC domain-containing protein</fullName>
    </submittedName>
</protein>
<evidence type="ECO:0000313" key="4">
    <source>
        <dbReference type="Proteomes" id="UP000614469"/>
    </source>
</evidence>
<sequence length="130" mass="14903">MGINFEISDLIPAPPKVVFNAWLSSDEHSKMTGGQAKVSATNGETFEAWDGYIQGKNLELDSPSRILQNWRTSEFEDSDQDSLLEILLEAEGKGTRITIRHSNLPEHGMQYHQGWFDSYFDPMKEYFEEK</sequence>
<reference evidence="3 4" key="1">
    <citation type="submission" date="2020-08" db="EMBL/GenBank/DDBJ databases">
        <title>Bridging the membrane lipid divide: bacteria of the FCB group superphylum have the potential to synthesize archaeal ether lipids.</title>
        <authorList>
            <person name="Villanueva L."/>
            <person name="Von Meijenfeldt F.A.B."/>
            <person name="Westbye A.B."/>
            <person name="Yadav S."/>
            <person name="Hopmans E.C."/>
            <person name="Dutilh B.E."/>
            <person name="Sinninghe Damste J.S."/>
        </authorList>
    </citation>
    <scope>NUCLEOTIDE SEQUENCE [LARGE SCALE GENOMIC DNA]</scope>
    <source>
        <strain evidence="3">NIOZ-UU36</strain>
    </source>
</reference>
<evidence type="ECO:0000259" key="2">
    <source>
        <dbReference type="Pfam" id="PF08327"/>
    </source>
</evidence>
<dbReference type="Proteomes" id="UP000614469">
    <property type="component" value="Unassembled WGS sequence"/>
</dbReference>
<comment type="caution">
    <text evidence="3">The sequence shown here is derived from an EMBL/GenBank/DDBJ whole genome shotgun (WGS) entry which is preliminary data.</text>
</comment>
<organism evidence="3 4">
    <name type="scientific">Candidatus Desulfolinea nitratireducens</name>
    <dbReference type="NCBI Taxonomy" id="2841698"/>
    <lineage>
        <taxon>Bacteria</taxon>
        <taxon>Bacillati</taxon>
        <taxon>Chloroflexota</taxon>
        <taxon>Anaerolineae</taxon>
        <taxon>Anaerolineales</taxon>
        <taxon>Anaerolineales incertae sedis</taxon>
        <taxon>Candidatus Desulfolinea</taxon>
    </lineage>
</organism>
<name>A0A8J6NK00_9CHLR</name>